<dbReference type="Pfam" id="PF02833">
    <property type="entry name" value="DHHA2"/>
    <property type="match status" value="1"/>
</dbReference>
<gene>
    <name evidence="6" type="ORF">Kpol_1000p20</name>
</gene>
<dbReference type="GO" id="GO:0006798">
    <property type="term" value="P:polyphosphate catabolic process"/>
    <property type="evidence" value="ECO:0007669"/>
    <property type="project" value="EnsemblFungi"/>
</dbReference>
<dbReference type="Gene3D" id="3.10.310.20">
    <property type="entry name" value="DHHA2 domain"/>
    <property type="match status" value="1"/>
</dbReference>
<dbReference type="FunCoup" id="A7TPW0">
    <property type="interactions" value="247"/>
</dbReference>
<evidence type="ECO:0000256" key="4">
    <source>
        <dbReference type="ARBA" id="ARBA00023211"/>
    </source>
</evidence>
<reference evidence="6 7" key="1">
    <citation type="journal article" date="2007" name="Proc. Natl. Acad. Sci. U.S.A.">
        <title>Independent sorting-out of thousands of duplicated gene pairs in two yeast species descended from a whole-genome duplication.</title>
        <authorList>
            <person name="Scannell D.R."/>
            <person name="Frank A.C."/>
            <person name="Conant G.C."/>
            <person name="Byrne K.P."/>
            <person name="Woolfit M."/>
            <person name="Wolfe K.H."/>
        </authorList>
    </citation>
    <scope>NUCLEOTIDE SEQUENCE [LARGE SCALE GENOMIC DNA]</scope>
    <source>
        <strain evidence="7">ATCC 22028 / DSM 70294 / BCRC 21397 / CBS 2163 / NBRC 10782 / NRRL Y-8283 / UCD 57-17</strain>
    </source>
</reference>
<evidence type="ECO:0000313" key="7">
    <source>
        <dbReference type="Proteomes" id="UP000000267"/>
    </source>
</evidence>
<dbReference type="PANTHER" id="PTHR12112">
    <property type="entry name" value="BNIP - RELATED"/>
    <property type="match status" value="1"/>
</dbReference>
<dbReference type="SUPFAM" id="SSF64182">
    <property type="entry name" value="DHH phosphoesterases"/>
    <property type="match status" value="1"/>
</dbReference>
<dbReference type="OrthoDB" id="374045at2759"/>
<evidence type="ECO:0000313" key="6">
    <source>
        <dbReference type="EMBL" id="EDO15708.1"/>
    </source>
</evidence>
<evidence type="ECO:0000259" key="5">
    <source>
        <dbReference type="SMART" id="SM01131"/>
    </source>
</evidence>
<dbReference type="HOGENOM" id="CLU_019358_1_0_1"/>
<dbReference type="AlphaFoldDB" id="A7TPW0"/>
<dbReference type="PANTHER" id="PTHR12112:SF39">
    <property type="entry name" value="EG:152A3.5 PROTEIN (FBGN0003116_PN PROTEIN)"/>
    <property type="match status" value="1"/>
</dbReference>
<evidence type="ECO:0000256" key="3">
    <source>
        <dbReference type="ARBA" id="ARBA00022801"/>
    </source>
</evidence>
<dbReference type="RefSeq" id="XP_001643566.1">
    <property type="nucleotide sequence ID" value="XM_001643516.1"/>
</dbReference>
<dbReference type="GO" id="GO:0005759">
    <property type="term" value="C:mitochondrial matrix"/>
    <property type="evidence" value="ECO:0007669"/>
    <property type="project" value="EnsemblFungi"/>
</dbReference>
<dbReference type="InterPro" id="IPR038222">
    <property type="entry name" value="DHHA2_dom_sf"/>
</dbReference>
<dbReference type="GeneID" id="5543798"/>
<dbReference type="InterPro" id="IPR004097">
    <property type="entry name" value="DHHA2"/>
</dbReference>
<proteinExistence type="predicted"/>
<name>A7TPW0_VANPO</name>
<organism evidence="7">
    <name type="scientific">Vanderwaltozyma polyspora (strain ATCC 22028 / DSM 70294 / BCRC 21397 / CBS 2163 / NBRC 10782 / NRRL Y-8283 / UCD 57-17)</name>
    <name type="common">Kluyveromyces polysporus</name>
    <dbReference type="NCBI Taxonomy" id="436907"/>
    <lineage>
        <taxon>Eukaryota</taxon>
        <taxon>Fungi</taxon>
        <taxon>Dikarya</taxon>
        <taxon>Ascomycota</taxon>
        <taxon>Saccharomycotina</taxon>
        <taxon>Saccharomycetes</taxon>
        <taxon>Saccharomycetales</taxon>
        <taxon>Saccharomycetaceae</taxon>
        <taxon>Vanderwaltozyma</taxon>
    </lineage>
</organism>
<dbReference type="Proteomes" id="UP000000267">
    <property type="component" value="Unassembled WGS sequence"/>
</dbReference>
<dbReference type="InParanoid" id="A7TPW0"/>
<dbReference type="SMART" id="SM01131">
    <property type="entry name" value="DHHA2"/>
    <property type="match status" value="1"/>
</dbReference>
<keyword evidence="4" id="KW-0464">Manganese</keyword>
<dbReference type="GO" id="GO:0004309">
    <property type="term" value="F:exopolyphosphatase activity"/>
    <property type="evidence" value="ECO:0007669"/>
    <property type="project" value="EnsemblFungi"/>
</dbReference>
<dbReference type="STRING" id="436907.A7TPW0"/>
<comment type="cofactor">
    <cofactor evidence="1">
        <name>Mn(2+)</name>
        <dbReference type="ChEBI" id="CHEBI:29035"/>
    </cofactor>
</comment>
<evidence type="ECO:0000256" key="2">
    <source>
        <dbReference type="ARBA" id="ARBA00022723"/>
    </source>
</evidence>
<dbReference type="PhylomeDB" id="A7TPW0"/>
<accession>A7TPW0</accession>
<keyword evidence="3" id="KW-0378">Hydrolase</keyword>
<sequence length="380" mass="43277">MSQTLKSFLLHLRNNYITKLGSSSRLKIAIGNESADFDSVVSAIGYAYCDYISGHQDGYIVPVINVNRPDLKMRRDIVFALQKFDIDDDLLFFKEDLEEWSGRSVSIEAVLVDHNVISRSIKEFVGSISSVIDHHKDEGLYLDATPRIVKTTGSCSSLVFNYWQEKLGNNPSLNPIVPLLLGAVLIDTSNYQYKVETPDIEALERYKMYPTYIERNRYYEELKTAKDDIKGLSIIEILRKDYKQFVFTKNNTKITIGIASIVKSMDWLYNEYNGSQNFEDGCLQFLNSKDIDILLLMTAWSDENGFNRELVAIPKPEFAKLSNTLINQVNDKLELKPVSNGNIKRASLDSSPTLAFKQLNTQASRKQVAPYIEEAFKNLN</sequence>
<dbReference type="KEGG" id="vpo:Kpol_1000p20"/>
<dbReference type="InterPro" id="IPR038763">
    <property type="entry name" value="DHH_sf"/>
</dbReference>
<keyword evidence="7" id="KW-1185">Reference proteome</keyword>
<dbReference type="InterPro" id="IPR001667">
    <property type="entry name" value="DDH_dom"/>
</dbReference>
<dbReference type="Gene3D" id="3.90.1640.10">
    <property type="entry name" value="inorganic pyrophosphatase (n-terminal core)"/>
    <property type="match status" value="1"/>
</dbReference>
<dbReference type="EMBL" id="DS480448">
    <property type="protein sequence ID" value="EDO15708.1"/>
    <property type="molecule type" value="Genomic_DNA"/>
</dbReference>
<dbReference type="GO" id="GO:0046872">
    <property type="term" value="F:metal ion binding"/>
    <property type="evidence" value="ECO:0007669"/>
    <property type="project" value="UniProtKB-KW"/>
</dbReference>
<protein>
    <recommendedName>
        <fullName evidence="5">DHHA2 domain-containing protein</fullName>
    </recommendedName>
</protein>
<dbReference type="Pfam" id="PF01368">
    <property type="entry name" value="DHH"/>
    <property type="match status" value="1"/>
</dbReference>
<keyword evidence="2" id="KW-0479">Metal-binding</keyword>
<evidence type="ECO:0000256" key="1">
    <source>
        <dbReference type="ARBA" id="ARBA00001936"/>
    </source>
</evidence>
<dbReference type="eggNOG" id="KOG4129">
    <property type="taxonomic scope" value="Eukaryota"/>
</dbReference>
<feature type="domain" description="DHHA2" evidence="5">
    <location>
        <begin position="219"/>
        <end position="376"/>
    </location>
</feature>
<dbReference type="OMA" id="TMTIFFN"/>